<evidence type="ECO:0000313" key="4">
    <source>
        <dbReference type="EMBL" id="CAB4198586.1"/>
    </source>
</evidence>
<dbReference type="Pfam" id="PF00574">
    <property type="entry name" value="CLP_protease"/>
    <property type="match status" value="1"/>
</dbReference>
<evidence type="ECO:0000313" key="5">
    <source>
        <dbReference type="EMBL" id="CAB4211516.1"/>
    </source>
</evidence>
<proteinExistence type="inferred from homology"/>
<evidence type="ECO:0000256" key="1">
    <source>
        <dbReference type="ARBA" id="ARBA00007039"/>
    </source>
</evidence>
<dbReference type="EMBL" id="LR797375">
    <property type="protein sequence ID" value="CAB4211516.1"/>
    <property type="molecule type" value="Genomic_DNA"/>
</dbReference>
<evidence type="ECO:0000313" key="3">
    <source>
        <dbReference type="EMBL" id="CAB4182208.1"/>
    </source>
</evidence>
<evidence type="ECO:0000313" key="2">
    <source>
        <dbReference type="EMBL" id="CAB4170607.1"/>
    </source>
</evidence>
<accession>A0A6J7XMQ4</accession>
<comment type="similarity">
    <text evidence="1">Belongs to the peptidase S14 family.</text>
</comment>
<dbReference type="GO" id="GO:0004176">
    <property type="term" value="F:ATP-dependent peptidase activity"/>
    <property type="evidence" value="ECO:0007669"/>
    <property type="project" value="InterPro"/>
</dbReference>
<dbReference type="EMBL" id="LR797272">
    <property type="protein sequence ID" value="CAB4198586.1"/>
    <property type="molecule type" value="Genomic_DNA"/>
</dbReference>
<keyword evidence="6" id="KW-0645">Protease</keyword>
<dbReference type="Gene3D" id="3.90.226.10">
    <property type="entry name" value="2-enoyl-CoA Hydratase, Chain A, domain 1"/>
    <property type="match status" value="1"/>
</dbReference>
<dbReference type="EMBL" id="LR796861">
    <property type="protein sequence ID" value="CAB4170607.1"/>
    <property type="molecule type" value="Genomic_DNA"/>
</dbReference>
<dbReference type="GO" id="GO:0051117">
    <property type="term" value="F:ATPase binding"/>
    <property type="evidence" value="ECO:0007669"/>
    <property type="project" value="TreeGrafter"/>
</dbReference>
<dbReference type="EMBL" id="LR797019">
    <property type="protein sequence ID" value="CAB4182208.1"/>
    <property type="molecule type" value="Genomic_DNA"/>
</dbReference>
<dbReference type="InterPro" id="IPR001907">
    <property type="entry name" value="ClpP"/>
</dbReference>
<reference evidence="6" key="1">
    <citation type="submission" date="2020-05" db="EMBL/GenBank/DDBJ databases">
        <authorList>
            <person name="Chiriac C."/>
            <person name="Salcher M."/>
            <person name="Ghai R."/>
            <person name="Kavagutti S V."/>
        </authorList>
    </citation>
    <scope>NUCLEOTIDE SEQUENCE</scope>
</reference>
<name>A0A6J7XMQ4_9CAUD</name>
<keyword evidence="6" id="KW-0378">Hydrolase</keyword>
<sequence length="186" mass="20628">MNKLNIQLKDSGDDSAHSFYLLMEEVTLQSAKQLVEWIFEANFAEERPDLLNLIICSPGGDLNAAFAVIDTMKGSAIPIRTIGLGQIASAGLMIFIAGDKGHRILTPNTSILSHQYSWGAFGKEHELFATVKEFDLTTKKMIHHYKKCSGLSDAKIREVLLPPQDIWLSPLEAKKLGLCDEVKELT</sequence>
<evidence type="ECO:0000313" key="6">
    <source>
        <dbReference type="EMBL" id="CAB5238629.1"/>
    </source>
</evidence>
<dbReference type="PRINTS" id="PR00127">
    <property type="entry name" value="CLPPROTEASEP"/>
</dbReference>
<dbReference type="GO" id="GO:0004252">
    <property type="term" value="F:serine-type endopeptidase activity"/>
    <property type="evidence" value="ECO:0007669"/>
    <property type="project" value="InterPro"/>
</dbReference>
<gene>
    <name evidence="3" type="ORF">UFOVP1066_175</name>
    <name evidence="4" type="ORF">UFOVP1315_162</name>
    <name evidence="5" type="ORF">UFOVP1421_123</name>
    <name evidence="6" type="ORF">UFOVP1525_133</name>
    <name evidence="2" type="ORF">UFOVP909_96</name>
</gene>
<dbReference type="PANTHER" id="PTHR10381">
    <property type="entry name" value="ATP-DEPENDENT CLP PROTEASE PROTEOLYTIC SUBUNIT"/>
    <property type="match status" value="1"/>
</dbReference>
<protein>
    <submittedName>
        <fullName evidence="6">ClpP Protease subunit of ATP-dependent Clp proteases</fullName>
    </submittedName>
</protein>
<dbReference type="SUPFAM" id="SSF52096">
    <property type="entry name" value="ClpP/crotonase"/>
    <property type="match status" value="1"/>
</dbReference>
<dbReference type="InterPro" id="IPR029045">
    <property type="entry name" value="ClpP/crotonase-like_dom_sf"/>
</dbReference>
<dbReference type="GO" id="GO:0009368">
    <property type="term" value="C:endopeptidase Clp complex"/>
    <property type="evidence" value="ECO:0007669"/>
    <property type="project" value="TreeGrafter"/>
</dbReference>
<organism evidence="6">
    <name type="scientific">uncultured Caudovirales phage</name>
    <dbReference type="NCBI Taxonomy" id="2100421"/>
    <lineage>
        <taxon>Viruses</taxon>
        <taxon>Duplodnaviria</taxon>
        <taxon>Heunggongvirae</taxon>
        <taxon>Uroviricota</taxon>
        <taxon>Caudoviricetes</taxon>
        <taxon>Peduoviridae</taxon>
        <taxon>Maltschvirus</taxon>
        <taxon>Maltschvirus maltsch</taxon>
    </lineage>
</organism>
<dbReference type="InterPro" id="IPR023562">
    <property type="entry name" value="ClpP/TepA"/>
</dbReference>
<dbReference type="GO" id="GO:0006515">
    <property type="term" value="P:protein quality control for misfolded or incompletely synthesized proteins"/>
    <property type="evidence" value="ECO:0007669"/>
    <property type="project" value="TreeGrafter"/>
</dbReference>
<dbReference type="EMBL" id="LR798454">
    <property type="protein sequence ID" value="CAB5238629.1"/>
    <property type="molecule type" value="Genomic_DNA"/>
</dbReference>
<dbReference type="PANTHER" id="PTHR10381:SF11">
    <property type="entry name" value="ATP-DEPENDENT CLP PROTEASE PROTEOLYTIC SUBUNIT, MITOCHONDRIAL"/>
    <property type="match status" value="1"/>
</dbReference>